<reference evidence="1" key="1">
    <citation type="submission" date="2020-05" db="EMBL/GenBank/DDBJ databases">
        <authorList>
            <person name="Chiriac C."/>
            <person name="Salcher M."/>
            <person name="Ghai R."/>
            <person name="Kavagutti S V."/>
        </authorList>
    </citation>
    <scope>NUCLEOTIDE SEQUENCE</scope>
</reference>
<dbReference type="AlphaFoldDB" id="A0A6J5Z9J0"/>
<protein>
    <submittedName>
        <fullName evidence="1">Unannotated protein</fullName>
    </submittedName>
</protein>
<accession>A0A6J5Z9J0</accession>
<organism evidence="1">
    <name type="scientific">freshwater metagenome</name>
    <dbReference type="NCBI Taxonomy" id="449393"/>
    <lineage>
        <taxon>unclassified sequences</taxon>
        <taxon>metagenomes</taxon>
        <taxon>ecological metagenomes</taxon>
    </lineage>
</organism>
<gene>
    <name evidence="1" type="ORF">UFOPK3547_00339</name>
</gene>
<evidence type="ECO:0000313" key="1">
    <source>
        <dbReference type="EMBL" id="CAB4338108.1"/>
    </source>
</evidence>
<dbReference type="EMBL" id="CAESAN010000018">
    <property type="protein sequence ID" value="CAB4338108.1"/>
    <property type="molecule type" value="Genomic_DNA"/>
</dbReference>
<proteinExistence type="predicted"/>
<sequence>MFFQACVTLAAQVTALSQCPWRVALPMTKPPFSTVVRVASERRVRLSASDTNAEPVPSAAVKIEALATSVVILTDELPMSPKAAIVRWLPEALIELVAVLVMEPRAVCRRTQPEPAPPFDDVDDT</sequence>
<name>A0A6J5Z9J0_9ZZZZ</name>